<keyword evidence="1" id="KW-1133">Transmembrane helix</keyword>
<feature type="transmembrane region" description="Helical" evidence="1">
    <location>
        <begin position="12"/>
        <end position="36"/>
    </location>
</feature>
<dbReference type="OrthoDB" id="1654752at2"/>
<sequence>MEEVISKFVPIIVHILEIMGIIVLTIGAFKAFFHYIKGLFFMDSYAIKYQFANSMAMALEFKLSAEILKTVLIRSLNEILILGSIFLLRALMTLVIQREMKEDMELRKNSNGKNPI</sequence>
<evidence type="ECO:0000313" key="2">
    <source>
        <dbReference type="EMBL" id="SHH46828.1"/>
    </source>
</evidence>
<keyword evidence="1" id="KW-0472">Membrane</keyword>
<dbReference type="Proteomes" id="UP000184526">
    <property type="component" value="Unassembled WGS sequence"/>
</dbReference>
<dbReference type="EMBL" id="FQXP01000003">
    <property type="protein sequence ID" value="SHH46828.1"/>
    <property type="molecule type" value="Genomic_DNA"/>
</dbReference>
<dbReference type="AlphaFoldDB" id="A0A1M5T812"/>
<accession>A0A1M5T812</accession>
<dbReference type="PANTHER" id="PTHR38468">
    <property type="entry name" value="SLL0939 PROTEIN"/>
    <property type="match status" value="1"/>
</dbReference>
<dbReference type="RefSeq" id="WP_072829659.1">
    <property type="nucleotide sequence ID" value="NZ_FQXP01000003.1"/>
</dbReference>
<protein>
    <submittedName>
        <fullName evidence="2">Uncharacterized membrane protein</fullName>
    </submittedName>
</protein>
<organism evidence="2 3">
    <name type="scientific">Clostridium collagenovorans DSM 3089</name>
    <dbReference type="NCBI Taxonomy" id="1121306"/>
    <lineage>
        <taxon>Bacteria</taxon>
        <taxon>Bacillati</taxon>
        <taxon>Bacillota</taxon>
        <taxon>Clostridia</taxon>
        <taxon>Eubacteriales</taxon>
        <taxon>Clostridiaceae</taxon>
        <taxon>Clostridium</taxon>
    </lineage>
</organism>
<feature type="transmembrane region" description="Helical" evidence="1">
    <location>
        <begin position="79"/>
        <end position="97"/>
    </location>
</feature>
<proteinExistence type="predicted"/>
<keyword evidence="1" id="KW-0812">Transmembrane</keyword>
<dbReference type="InterPro" id="IPR012427">
    <property type="entry name" value="DUF1622"/>
</dbReference>
<dbReference type="PANTHER" id="PTHR38468:SF1">
    <property type="entry name" value="SLL0939 PROTEIN"/>
    <property type="match status" value="1"/>
</dbReference>
<evidence type="ECO:0000256" key="1">
    <source>
        <dbReference type="SAM" id="Phobius"/>
    </source>
</evidence>
<gene>
    <name evidence="2" type="ORF">SAMN02745196_00468</name>
</gene>
<reference evidence="2 3" key="1">
    <citation type="submission" date="2016-11" db="EMBL/GenBank/DDBJ databases">
        <authorList>
            <person name="Jaros S."/>
            <person name="Januszkiewicz K."/>
            <person name="Wedrychowicz H."/>
        </authorList>
    </citation>
    <scope>NUCLEOTIDE SEQUENCE [LARGE SCALE GENOMIC DNA]</scope>
    <source>
        <strain evidence="2 3">DSM 3089</strain>
    </source>
</reference>
<dbReference type="STRING" id="1121306.SAMN02745196_00468"/>
<keyword evidence="3" id="KW-1185">Reference proteome</keyword>
<name>A0A1M5T812_9CLOT</name>
<evidence type="ECO:0000313" key="3">
    <source>
        <dbReference type="Proteomes" id="UP000184526"/>
    </source>
</evidence>
<dbReference type="Pfam" id="PF07784">
    <property type="entry name" value="DUF1622"/>
    <property type="match status" value="1"/>
</dbReference>